<keyword evidence="2" id="KW-1185">Reference proteome</keyword>
<accession>A0A1J5N079</accession>
<name>A0A1J5N079_9BACT</name>
<evidence type="ECO:0008006" key="3">
    <source>
        <dbReference type="Google" id="ProtNLM"/>
    </source>
</evidence>
<proteinExistence type="predicted"/>
<evidence type="ECO:0000313" key="2">
    <source>
        <dbReference type="Proteomes" id="UP000181901"/>
    </source>
</evidence>
<comment type="caution">
    <text evidence="1">The sequence shown here is derived from an EMBL/GenBank/DDBJ whole genome shotgun (WGS) entry which is preliminary data.</text>
</comment>
<evidence type="ECO:0000313" key="1">
    <source>
        <dbReference type="EMBL" id="OIQ49051.1"/>
    </source>
</evidence>
<protein>
    <recommendedName>
        <fullName evidence="3">Lipoprotein</fullName>
    </recommendedName>
</protein>
<sequence>MKTKSFIPVFLGILLMTTVFYGCSSKTPAFDPSTICSQQAAPLEPKAAHMMNAGEHKLYAELDCNIGQLKGGREFLLTIQEEVEARTAVPTEDMTEFYDLNKLIVEANGKFDGVLAQVDPEWMRAMKANYKN</sequence>
<dbReference type="PROSITE" id="PS51257">
    <property type="entry name" value="PROKAR_LIPOPROTEIN"/>
    <property type="match status" value="1"/>
</dbReference>
<reference evidence="1 2" key="1">
    <citation type="submission" date="2015-09" db="EMBL/GenBank/DDBJ databases">
        <title>Genome of Desulfovibrio dechloracetivorans BerOc1, a mercury methylating strain isolated from highly hydrocarbons and metals contaminated coastal sediments.</title>
        <authorList>
            <person name="Goni Urriza M."/>
            <person name="Gassie C."/>
            <person name="Bouchez O."/>
            <person name="Klopp C."/>
            <person name="Ranchou-Peyruse A."/>
            <person name="Remy G."/>
        </authorList>
    </citation>
    <scope>NUCLEOTIDE SEQUENCE [LARGE SCALE GENOMIC DNA]</scope>
    <source>
        <strain evidence="1 2">BerOc1</strain>
    </source>
</reference>
<dbReference type="AlphaFoldDB" id="A0A1J5N079"/>
<organism evidence="1 2">
    <name type="scientific">Pseudodesulfovibrio hydrargyri</name>
    <dbReference type="NCBI Taxonomy" id="2125990"/>
    <lineage>
        <taxon>Bacteria</taxon>
        <taxon>Pseudomonadati</taxon>
        <taxon>Thermodesulfobacteriota</taxon>
        <taxon>Desulfovibrionia</taxon>
        <taxon>Desulfovibrionales</taxon>
        <taxon>Desulfovibrionaceae</taxon>
    </lineage>
</organism>
<dbReference type="EMBL" id="LKAQ01000004">
    <property type="protein sequence ID" value="OIQ49051.1"/>
    <property type="molecule type" value="Genomic_DNA"/>
</dbReference>
<dbReference type="Proteomes" id="UP000181901">
    <property type="component" value="Unassembled WGS sequence"/>
</dbReference>
<gene>
    <name evidence="1" type="ORF">BerOc1_00970</name>
</gene>